<evidence type="ECO:0000256" key="3">
    <source>
        <dbReference type="ARBA" id="ARBA00023163"/>
    </source>
</evidence>
<dbReference type="GO" id="GO:0003700">
    <property type="term" value="F:DNA-binding transcription factor activity"/>
    <property type="evidence" value="ECO:0007669"/>
    <property type="project" value="TreeGrafter"/>
</dbReference>
<dbReference type="InterPro" id="IPR009057">
    <property type="entry name" value="Homeodomain-like_sf"/>
</dbReference>
<name>A0A975K4K4_9SPHN</name>
<dbReference type="RefSeq" id="WP_212608487.1">
    <property type="nucleotide sequence ID" value="NZ_CP073910.1"/>
</dbReference>
<feature type="domain" description="HTH tetR-type" evidence="5">
    <location>
        <begin position="23"/>
        <end position="83"/>
    </location>
</feature>
<dbReference type="PANTHER" id="PTHR30055">
    <property type="entry name" value="HTH-TYPE TRANSCRIPTIONAL REGULATOR RUTR"/>
    <property type="match status" value="1"/>
</dbReference>
<keyword evidence="7" id="KW-1185">Reference proteome</keyword>
<dbReference type="PROSITE" id="PS50977">
    <property type="entry name" value="HTH_TETR_2"/>
    <property type="match status" value="1"/>
</dbReference>
<evidence type="ECO:0000313" key="6">
    <source>
        <dbReference type="EMBL" id="QUT04726.1"/>
    </source>
</evidence>
<sequence>MTEPRKNPRKRRSLGPYLSAEMIARRSRILRTAIEILDEGGEEHLTIARLCDRAGVAARTLYRAFGDREGIIYAALAEHMGSLTTVLSHKPRGQDVDAVFREYDWIAEELFRGPEFARLIINFYFASKPREAVLQDLRSVPYQRIEKWLVNAQQRGELLPGIDLQRIAMYQTDTEYVLFHKWATGRVPDECMARELKVNFLMTALSVANDAFRPRIADRLEKLHKELSALRAELEVGPVK</sequence>
<dbReference type="Pfam" id="PF00440">
    <property type="entry name" value="TetR_N"/>
    <property type="match status" value="1"/>
</dbReference>
<dbReference type="KEGG" id="spph:KFK14_17025"/>
<dbReference type="InterPro" id="IPR001647">
    <property type="entry name" value="HTH_TetR"/>
</dbReference>
<keyword evidence="1" id="KW-0805">Transcription regulation</keyword>
<dbReference type="Gene3D" id="1.10.357.10">
    <property type="entry name" value="Tetracycline Repressor, domain 2"/>
    <property type="match status" value="1"/>
</dbReference>
<keyword evidence="2 4" id="KW-0238">DNA-binding</keyword>
<dbReference type="InterPro" id="IPR036271">
    <property type="entry name" value="Tet_transcr_reg_TetR-rel_C_sf"/>
</dbReference>
<dbReference type="SUPFAM" id="SSF48498">
    <property type="entry name" value="Tetracyclin repressor-like, C-terminal domain"/>
    <property type="match status" value="1"/>
</dbReference>
<evidence type="ECO:0000256" key="4">
    <source>
        <dbReference type="PROSITE-ProRule" id="PRU00335"/>
    </source>
</evidence>
<evidence type="ECO:0000256" key="2">
    <source>
        <dbReference type="ARBA" id="ARBA00023125"/>
    </source>
</evidence>
<dbReference type="GO" id="GO:0000976">
    <property type="term" value="F:transcription cis-regulatory region binding"/>
    <property type="evidence" value="ECO:0007669"/>
    <property type="project" value="TreeGrafter"/>
</dbReference>
<dbReference type="EMBL" id="CP073910">
    <property type="protein sequence ID" value="QUT04726.1"/>
    <property type="molecule type" value="Genomic_DNA"/>
</dbReference>
<dbReference type="SUPFAM" id="SSF46689">
    <property type="entry name" value="Homeodomain-like"/>
    <property type="match status" value="1"/>
</dbReference>
<gene>
    <name evidence="6" type="ORF">KFK14_17025</name>
</gene>
<proteinExistence type="predicted"/>
<dbReference type="Proteomes" id="UP000681425">
    <property type="component" value="Chromosome"/>
</dbReference>
<keyword evidence="3" id="KW-0804">Transcription</keyword>
<organism evidence="6 7">
    <name type="scientific">Sphingobium phenoxybenzoativorans</name>
    <dbReference type="NCBI Taxonomy" id="1592790"/>
    <lineage>
        <taxon>Bacteria</taxon>
        <taxon>Pseudomonadati</taxon>
        <taxon>Pseudomonadota</taxon>
        <taxon>Alphaproteobacteria</taxon>
        <taxon>Sphingomonadales</taxon>
        <taxon>Sphingomonadaceae</taxon>
        <taxon>Sphingobium</taxon>
    </lineage>
</organism>
<evidence type="ECO:0000256" key="1">
    <source>
        <dbReference type="ARBA" id="ARBA00023015"/>
    </source>
</evidence>
<evidence type="ECO:0000313" key="7">
    <source>
        <dbReference type="Proteomes" id="UP000681425"/>
    </source>
</evidence>
<reference evidence="6" key="1">
    <citation type="submission" date="2021-04" db="EMBL/GenBank/DDBJ databases">
        <title>Isolation of p-tert-butylphenol degrading bacteria Sphingobium phenoxybenzoativorans Tas13 from active sludge.</title>
        <authorList>
            <person name="Li Y."/>
        </authorList>
    </citation>
    <scope>NUCLEOTIDE SEQUENCE</scope>
    <source>
        <strain evidence="6">Tas13</strain>
    </source>
</reference>
<accession>A0A975K4K4</accession>
<dbReference type="AlphaFoldDB" id="A0A975K4K4"/>
<dbReference type="PANTHER" id="PTHR30055:SF234">
    <property type="entry name" value="HTH-TYPE TRANSCRIPTIONAL REGULATOR BETI"/>
    <property type="match status" value="1"/>
</dbReference>
<feature type="DNA-binding region" description="H-T-H motif" evidence="4">
    <location>
        <begin position="46"/>
        <end position="65"/>
    </location>
</feature>
<protein>
    <submittedName>
        <fullName evidence="6">TetR/AcrR family transcriptional regulator</fullName>
    </submittedName>
</protein>
<evidence type="ECO:0000259" key="5">
    <source>
        <dbReference type="PROSITE" id="PS50977"/>
    </source>
</evidence>
<dbReference type="InterPro" id="IPR050109">
    <property type="entry name" value="HTH-type_TetR-like_transc_reg"/>
</dbReference>